<dbReference type="AlphaFoldDB" id="A0A6C0EHN1"/>
<accession>A0A6C0EHN1</accession>
<sequence>MNNNVIKKIVKKSKLEDFERNPSVYEYVDIKDYKKLKPFQYTVLLKNTKIITKIDGKKENHISLKRGDYVICGAKKEKYGISLEKVLSVYNLGNIISKPVIRKGVKLTKQNTKKKSSKSEIEITPSWGGKQFLQVGDYILMELDNKKYYGINNKAFKKTYKKIKTKKIK</sequence>
<reference evidence="1" key="1">
    <citation type="journal article" date="2020" name="Nature">
        <title>Giant virus diversity and host interactions through global metagenomics.</title>
        <authorList>
            <person name="Schulz F."/>
            <person name="Roux S."/>
            <person name="Paez-Espino D."/>
            <person name="Jungbluth S."/>
            <person name="Walsh D.A."/>
            <person name="Denef V.J."/>
            <person name="McMahon K.D."/>
            <person name="Konstantinidis K.T."/>
            <person name="Eloe-Fadrosh E.A."/>
            <person name="Kyrpides N.C."/>
            <person name="Woyke T."/>
        </authorList>
    </citation>
    <scope>NUCLEOTIDE SEQUENCE</scope>
    <source>
        <strain evidence="1">GVMAG-M-3300000115-19</strain>
    </source>
</reference>
<dbReference type="EMBL" id="MN738846">
    <property type="protein sequence ID" value="QHT27943.1"/>
    <property type="molecule type" value="Genomic_DNA"/>
</dbReference>
<protein>
    <submittedName>
        <fullName evidence="1">Uncharacterized protein</fullName>
    </submittedName>
</protein>
<proteinExistence type="predicted"/>
<evidence type="ECO:0000313" key="1">
    <source>
        <dbReference type="EMBL" id="QHT27943.1"/>
    </source>
</evidence>
<organism evidence="1">
    <name type="scientific">viral metagenome</name>
    <dbReference type="NCBI Taxonomy" id="1070528"/>
    <lineage>
        <taxon>unclassified sequences</taxon>
        <taxon>metagenomes</taxon>
        <taxon>organismal metagenomes</taxon>
    </lineage>
</organism>
<name>A0A6C0EHN1_9ZZZZ</name>